<evidence type="ECO:0000313" key="3">
    <source>
        <dbReference type="Proteomes" id="UP000217895"/>
    </source>
</evidence>
<dbReference type="InterPro" id="IPR009003">
    <property type="entry name" value="Peptidase_S1_PA"/>
</dbReference>
<keyword evidence="2" id="KW-0614">Plasmid</keyword>
<dbReference type="InterPro" id="IPR043504">
    <property type="entry name" value="Peptidase_S1_PA_chymotrypsin"/>
</dbReference>
<geneLocation type="plasmid" evidence="2">
    <name>plasmid1</name>
</geneLocation>
<dbReference type="EMBL" id="AP018204">
    <property type="protein sequence ID" value="BAY59295.1"/>
    <property type="molecule type" value="Genomic_DNA"/>
</dbReference>
<proteinExistence type="predicted"/>
<gene>
    <name evidence="2" type="ORF">NIES2135_61720</name>
</gene>
<dbReference type="Gene3D" id="2.40.10.10">
    <property type="entry name" value="Trypsin-like serine proteases"/>
    <property type="match status" value="2"/>
</dbReference>
<name>A0A1Z4JRA7_LEPBY</name>
<dbReference type="Proteomes" id="UP000217895">
    <property type="component" value="Plasmid Plasmid1 dna"/>
</dbReference>
<dbReference type="Gene3D" id="2.60.260.20">
    <property type="entry name" value="Urease metallochaperone UreE, N-terminal domain"/>
    <property type="match status" value="1"/>
</dbReference>
<reference evidence="2 3" key="1">
    <citation type="submission" date="2017-06" db="EMBL/GenBank/DDBJ databases">
        <title>Genome sequencing of cyanobaciteial culture collection at National Institute for Environmental Studies (NIES).</title>
        <authorList>
            <person name="Hirose Y."/>
            <person name="Shimura Y."/>
            <person name="Fujisawa T."/>
            <person name="Nakamura Y."/>
            <person name="Kawachi M."/>
        </authorList>
    </citation>
    <scope>NUCLEOTIDE SEQUENCE [LARGE SCALE GENOMIC DNA]</scope>
    <source>
        <strain evidence="2 3">NIES-2135</strain>
        <plasmid evidence="3">Plasmid Plasmid1 dna</plasmid>
    </source>
</reference>
<dbReference type="SUPFAM" id="SSF49493">
    <property type="entry name" value="HSP40/DnaJ peptide-binding domain"/>
    <property type="match status" value="1"/>
</dbReference>
<dbReference type="InterPro" id="IPR027417">
    <property type="entry name" value="P-loop_NTPase"/>
</dbReference>
<dbReference type="GO" id="GO:0051082">
    <property type="term" value="F:unfolded protein binding"/>
    <property type="evidence" value="ECO:0007669"/>
    <property type="project" value="InterPro"/>
</dbReference>
<dbReference type="SUPFAM" id="SSF52540">
    <property type="entry name" value="P-loop containing nucleoside triphosphate hydrolases"/>
    <property type="match status" value="1"/>
</dbReference>
<dbReference type="AlphaFoldDB" id="A0A1Z4JRA7"/>
<dbReference type="Pfam" id="PF13365">
    <property type="entry name" value="Trypsin_2"/>
    <property type="match status" value="1"/>
</dbReference>
<dbReference type="Gene3D" id="3.40.50.300">
    <property type="entry name" value="P-loop containing nucleotide triphosphate hydrolases"/>
    <property type="match status" value="1"/>
</dbReference>
<evidence type="ECO:0000256" key="1">
    <source>
        <dbReference type="SAM" id="Coils"/>
    </source>
</evidence>
<feature type="coiled-coil region" evidence="1">
    <location>
        <begin position="749"/>
        <end position="776"/>
    </location>
</feature>
<evidence type="ECO:0000313" key="2">
    <source>
        <dbReference type="EMBL" id="BAY59295.1"/>
    </source>
</evidence>
<keyword evidence="3" id="KW-1185">Reference proteome</keyword>
<accession>A0A1Z4JRA7</accession>
<dbReference type="SUPFAM" id="SSF50494">
    <property type="entry name" value="Trypsin-like serine proteases"/>
    <property type="match status" value="1"/>
</dbReference>
<protein>
    <submittedName>
        <fullName evidence="2">Peptidase S1 and S6 chymotrypsin/Hap</fullName>
    </submittedName>
</protein>
<dbReference type="GO" id="GO:0006457">
    <property type="term" value="P:protein folding"/>
    <property type="evidence" value="ECO:0007669"/>
    <property type="project" value="InterPro"/>
</dbReference>
<organism evidence="2 3">
    <name type="scientific">Leptolyngbya boryana NIES-2135</name>
    <dbReference type="NCBI Taxonomy" id="1973484"/>
    <lineage>
        <taxon>Bacteria</taxon>
        <taxon>Bacillati</taxon>
        <taxon>Cyanobacteriota</taxon>
        <taxon>Cyanophyceae</taxon>
        <taxon>Leptolyngbyales</taxon>
        <taxon>Leptolyngbyaceae</taxon>
        <taxon>Leptolyngbya group</taxon>
        <taxon>Leptolyngbya</taxon>
    </lineage>
</organism>
<sequence length="956" mass="107406">MEEQLIKSVVCICNENGTPEGVGILVSKRHIVTCAHVITNIVGHNFEDRNSDIELNAMVFIYEKPFPIKVRVVEIFPQDNIDFAGLEILTEIFESIPPVKFISNNSLSGDTFRVYGFPDYYNNGVWSYGEIRGKQTDGLIQVESNPNSAYFIKKGFSGSPVWNDDLQGWVGIINKADALRGATMISASTLRQCWTQVIELIATSESQYLSQLVEDLQCFAGIVAYEPPAITIRVKAGKPQPHIKHGIKWSSEFSDVESSARIDDGYLITDTKVGIEEILPVHSRFILLGDLGSGKTTSLQHITIKLAQARLKSGKGTIPLFVDLSDEWIRPQTIDNKNTSYLEGFRNLLEKNWNLETPLDEMLSNGKVIVFLDGLNEMGVDKLEKVNAVRSWIQGQRSPRYVVVACRDTAYTSELDLGLPTAYIGKLKIDAWELIATKLIQHLIDEGQGSQLGVSDFVEAVRNQHELKSILDKPYFIERLVKIYVSSGQVPNTEALILDDFANTVWKRERQQQNKLPEFSIMQVMLGHLAFLLLSRQKVSLDYKEIVKEAVGLLGWLFKREELTNLNLVINAAVHASLLRQEGAYYRFSDEFFRDYFAATYMMVNPSKAIPSPKADSSNLSEVWQQPVKYFHQLLPTEDTKLIELLKRVIPCNPVIAVDSILNSESRLRHNDFVVGQLLNLLKTNYPSSLENSLLLAFKKIGSHSHSQIIQALADKNENFQQKTYLARLAGELRIREATPVLVEIVQREDFYRGKIRSLQEEKTRLENKSDNQKLKENLRVGLGVAALTAFKFGLAILSGNPATLNTAASSFKEVGPMAYHQLNNQNQQPIRELATKIEALNNGPLKLINAAKLALNLLAKPVEKNKEKSAQESRTQFDAEGEIRLNWYEMQNGTERRVGFNSETFTIRIPPGGEPGRVIRVLGKGSVDPHNQQRGNLYLVIVADSSTSDQQIATN</sequence>
<dbReference type="InterPro" id="IPR008971">
    <property type="entry name" value="HSP40/DnaJ_pept-bd"/>
</dbReference>
<keyword evidence="1" id="KW-0175">Coiled coil</keyword>